<name>A0ACC2SBT9_9FUNG</name>
<accession>A0ACC2SBT9</accession>
<evidence type="ECO:0000313" key="2">
    <source>
        <dbReference type="Proteomes" id="UP001165960"/>
    </source>
</evidence>
<proteinExistence type="predicted"/>
<comment type="caution">
    <text evidence="1">The sequence shown here is derived from an EMBL/GenBank/DDBJ whole genome shotgun (WGS) entry which is preliminary data.</text>
</comment>
<sequence length="82" mass="9407">MTCSKGKGFQGGMKIWIWWTSCHPWRFSYPSFNGSTGQRAQPGKVFKGKKMPGRMGGEFVTVKNARVYLNPCLGFFFFFCTY</sequence>
<reference evidence="1" key="1">
    <citation type="submission" date="2022-04" db="EMBL/GenBank/DDBJ databases">
        <title>Genome of the entomopathogenic fungus Entomophthora muscae.</title>
        <authorList>
            <person name="Elya C."/>
            <person name="Lovett B.R."/>
            <person name="Lee E."/>
            <person name="Macias A.M."/>
            <person name="Hajek A.E."/>
            <person name="De Bivort B.L."/>
            <person name="Kasson M.T."/>
            <person name="De Fine Licht H.H."/>
            <person name="Stajich J.E."/>
        </authorList>
    </citation>
    <scope>NUCLEOTIDE SEQUENCE</scope>
    <source>
        <strain evidence="1">Berkeley</strain>
    </source>
</reference>
<evidence type="ECO:0000313" key="1">
    <source>
        <dbReference type="EMBL" id="KAJ9059726.1"/>
    </source>
</evidence>
<protein>
    <submittedName>
        <fullName evidence="1">Uncharacterized protein</fullName>
    </submittedName>
</protein>
<dbReference type="EMBL" id="QTSX02005470">
    <property type="protein sequence ID" value="KAJ9059726.1"/>
    <property type="molecule type" value="Genomic_DNA"/>
</dbReference>
<gene>
    <name evidence="1" type="ORF">DSO57_1038544</name>
</gene>
<organism evidence="1 2">
    <name type="scientific">Entomophthora muscae</name>
    <dbReference type="NCBI Taxonomy" id="34485"/>
    <lineage>
        <taxon>Eukaryota</taxon>
        <taxon>Fungi</taxon>
        <taxon>Fungi incertae sedis</taxon>
        <taxon>Zoopagomycota</taxon>
        <taxon>Entomophthoromycotina</taxon>
        <taxon>Entomophthoromycetes</taxon>
        <taxon>Entomophthorales</taxon>
        <taxon>Entomophthoraceae</taxon>
        <taxon>Entomophthora</taxon>
    </lineage>
</organism>
<keyword evidence="2" id="KW-1185">Reference proteome</keyword>
<dbReference type="Proteomes" id="UP001165960">
    <property type="component" value="Unassembled WGS sequence"/>
</dbReference>